<keyword evidence="3 5" id="KW-0238">DNA-binding</keyword>
<dbReference type="Gene3D" id="1.10.357.10">
    <property type="entry name" value="Tetracycline Repressor, domain 2"/>
    <property type="match status" value="1"/>
</dbReference>
<evidence type="ECO:0000313" key="8">
    <source>
        <dbReference type="Proteomes" id="UP001500782"/>
    </source>
</evidence>
<gene>
    <name evidence="7" type="ORF">GCM10008967_21340</name>
</gene>
<reference evidence="7 8" key="1">
    <citation type="journal article" date="2019" name="Int. J. Syst. Evol. Microbiol.">
        <title>The Global Catalogue of Microorganisms (GCM) 10K type strain sequencing project: providing services to taxonomists for standard genome sequencing and annotation.</title>
        <authorList>
            <consortium name="The Broad Institute Genomics Platform"/>
            <consortium name="The Broad Institute Genome Sequencing Center for Infectious Disease"/>
            <person name="Wu L."/>
            <person name="Ma J."/>
        </authorList>
    </citation>
    <scope>NUCLEOTIDE SEQUENCE [LARGE SCALE GENOMIC DNA]</scope>
    <source>
        <strain evidence="7 8">JCM 9731</strain>
    </source>
</reference>
<keyword evidence="2" id="KW-0805">Transcription regulation</keyword>
<dbReference type="Proteomes" id="UP001500782">
    <property type="component" value="Unassembled WGS sequence"/>
</dbReference>
<dbReference type="PANTHER" id="PTHR43479">
    <property type="entry name" value="ACREF/ENVCD OPERON REPRESSOR-RELATED"/>
    <property type="match status" value="1"/>
</dbReference>
<keyword evidence="1" id="KW-0678">Repressor</keyword>
<dbReference type="SUPFAM" id="SSF48498">
    <property type="entry name" value="Tetracyclin repressor-like, C-terminal domain"/>
    <property type="match status" value="1"/>
</dbReference>
<feature type="domain" description="HTH tetR-type" evidence="6">
    <location>
        <begin position="8"/>
        <end position="68"/>
    </location>
</feature>
<evidence type="ECO:0000259" key="6">
    <source>
        <dbReference type="PROSITE" id="PS50977"/>
    </source>
</evidence>
<dbReference type="PROSITE" id="PS50977">
    <property type="entry name" value="HTH_TETR_2"/>
    <property type="match status" value="1"/>
</dbReference>
<proteinExistence type="predicted"/>
<comment type="caution">
    <text evidence="7">The sequence shown here is derived from an EMBL/GenBank/DDBJ whole genome shotgun (WGS) entry which is preliminary data.</text>
</comment>
<dbReference type="Pfam" id="PF00440">
    <property type="entry name" value="TetR_N"/>
    <property type="match status" value="1"/>
</dbReference>
<dbReference type="Pfam" id="PF13977">
    <property type="entry name" value="TetR_C_6"/>
    <property type="match status" value="1"/>
</dbReference>
<protein>
    <submittedName>
        <fullName evidence="7">TetR/AcrR family transcriptional regulator</fullName>
    </submittedName>
</protein>
<dbReference type="InterPro" id="IPR039538">
    <property type="entry name" value="BetI_C"/>
</dbReference>
<dbReference type="InterPro" id="IPR009057">
    <property type="entry name" value="Homeodomain-like_sf"/>
</dbReference>
<dbReference type="EMBL" id="BAAADJ010000021">
    <property type="protein sequence ID" value="GAA0330566.1"/>
    <property type="molecule type" value="Genomic_DNA"/>
</dbReference>
<keyword evidence="4" id="KW-0804">Transcription</keyword>
<evidence type="ECO:0000256" key="4">
    <source>
        <dbReference type="ARBA" id="ARBA00023163"/>
    </source>
</evidence>
<organism evidence="7 8">
    <name type="scientific">Bacillus carboniphilus</name>
    <dbReference type="NCBI Taxonomy" id="86663"/>
    <lineage>
        <taxon>Bacteria</taxon>
        <taxon>Bacillati</taxon>
        <taxon>Bacillota</taxon>
        <taxon>Bacilli</taxon>
        <taxon>Bacillales</taxon>
        <taxon>Bacillaceae</taxon>
        <taxon>Bacillus</taxon>
    </lineage>
</organism>
<evidence type="ECO:0000256" key="5">
    <source>
        <dbReference type="PROSITE-ProRule" id="PRU00335"/>
    </source>
</evidence>
<accession>A0ABN0WAD2</accession>
<dbReference type="InterPro" id="IPR050624">
    <property type="entry name" value="HTH-type_Tx_Regulator"/>
</dbReference>
<sequence length="198" mass="22922">MPKLVDHEKRKKQIAEATWKVIVEQGMKGATVRNIAKEAGVSLGALRHYFSSQEELLTYSMELVKVRVTERVTQIALQNLPPKEKVIKMLLEMIPTTPETVVEMEVWFSFITQMRFHEQKDSGNQDGIFEGIIHLMEYLNQQGHLKKGIDKDIETERLYAIIDGLALHAMLEPQRLNKDRVTLLLKSHLDEIWNETEN</sequence>
<name>A0ABN0WAD2_9BACI</name>
<keyword evidence="8" id="KW-1185">Reference proteome</keyword>
<dbReference type="InterPro" id="IPR023772">
    <property type="entry name" value="DNA-bd_HTH_TetR-type_CS"/>
</dbReference>
<evidence type="ECO:0000256" key="1">
    <source>
        <dbReference type="ARBA" id="ARBA00022491"/>
    </source>
</evidence>
<dbReference type="InterPro" id="IPR001647">
    <property type="entry name" value="HTH_TetR"/>
</dbReference>
<feature type="DNA-binding region" description="H-T-H motif" evidence="5">
    <location>
        <begin position="31"/>
        <end position="50"/>
    </location>
</feature>
<evidence type="ECO:0000256" key="3">
    <source>
        <dbReference type="ARBA" id="ARBA00023125"/>
    </source>
</evidence>
<evidence type="ECO:0000313" key="7">
    <source>
        <dbReference type="EMBL" id="GAA0330566.1"/>
    </source>
</evidence>
<dbReference type="PANTHER" id="PTHR43479:SF11">
    <property type="entry name" value="ACREF_ENVCD OPERON REPRESSOR-RELATED"/>
    <property type="match status" value="1"/>
</dbReference>
<dbReference type="InterPro" id="IPR036271">
    <property type="entry name" value="Tet_transcr_reg_TetR-rel_C_sf"/>
</dbReference>
<dbReference type="PROSITE" id="PS01081">
    <property type="entry name" value="HTH_TETR_1"/>
    <property type="match status" value="1"/>
</dbReference>
<evidence type="ECO:0000256" key="2">
    <source>
        <dbReference type="ARBA" id="ARBA00023015"/>
    </source>
</evidence>
<dbReference type="PRINTS" id="PR00455">
    <property type="entry name" value="HTHTETR"/>
</dbReference>
<dbReference type="SUPFAM" id="SSF46689">
    <property type="entry name" value="Homeodomain-like"/>
    <property type="match status" value="1"/>
</dbReference>
<dbReference type="RefSeq" id="WP_343798900.1">
    <property type="nucleotide sequence ID" value="NZ_BAAADJ010000021.1"/>
</dbReference>